<evidence type="ECO:0000256" key="1">
    <source>
        <dbReference type="SAM" id="SignalP"/>
    </source>
</evidence>
<reference evidence="2 3" key="1">
    <citation type="submission" date="2023-10" db="EMBL/GenBank/DDBJ databases">
        <title>Complete Genome Sequence of Limnobacter thiooxidans CS-K2T, Isolated from freshwater lake sediments in Bavaria, Germany.</title>
        <authorList>
            <person name="Naruki M."/>
            <person name="Watanabe A."/>
            <person name="Warashina T."/>
            <person name="Morita T."/>
            <person name="Arakawa K."/>
        </authorList>
    </citation>
    <scope>NUCLEOTIDE SEQUENCE [LARGE SCALE GENOMIC DNA]</scope>
    <source>
        <strain evidence="2 3">CS-K2</strain>
    </source>
</reference>
<protein>
    <recommendedName>
        <fullName evidence="4">DUF4148 domain-containing protein</fullName>
    </recommendedName>
</protein>
<proteinExistence type="predicted"/>
<dbReference type="AlphaFoldDB" id="A0AA86MIQ7"/>
<evidence type="ECO:0000313" key="3">
    <source>
        <dbReference type="Proteomes" id="UP001329151"/>
    </source>
</evidence>
<gene>
    <name evidence="2" type="ORF">RGQ30_20630</name>
</gene>
<feature type="chain" id="PRO_5041665884" description="DUF4148 domain-containing protein" evidence="1">
    <location>
        <begin position="20"/>
        <end position="127"/>
    </location>
</feature>
<evidence type="ECO:0000313" key="2">
    <source>
        <dbReference type="EMBL" id="BET26562.1"/>
    </source>
</evidence>
<keyword evidence="1" id="KW-0732">Signal</keyword>
<sequence>MKKAVVIVALGVFTPMAFASANWESRYWDYANSVGDGTPLSQHEWGVRNGFIKDNSLKERIVLSQEDQAEIARMNTFGDGTPAVEVALSTGPKKALTASEVEYIRFTDRYGDGTPPSYQDWKAAKQK</sequence>
<organism evidence="2 3">
    <name type="scientific">Limnobacter thiooxidans</name>
    <dbReference type="NCBI Taxonomy" id="131080"/>
    <lineage>
        <taxon>Bacteria</taxon>
        <taxon>Pseudomonadati</taxon>
        <taxon>Pseudomonadota</taxon>
        <taxon>Betaproteobacteria</taxon>
        <taxon>Burkholderiales</taxon>
        <taxon>Burkholderiaceae</taxon>
        <taxon>Limnobacter</taxon>
    </lineage>
</organism>
<name>A0AA86MIQ7_9BURK</name>
<dbReference type="RefSeq" id="WP_130555975.1">
    <property type="nucleotide sequence ID" value="NZ_AP028947.1"/>
</dbReference>
<accession>A0AA86MIQ7</accession>
<dbReference type="KEGG" id="lto:RGQ30_20630"/>
<dbReference type="Proteomes" id="UP001329151">
    <property type="component" value="Chromosome"/>
</dbReference>
<feature type="signal peptide" evidence="1">
    <location>
        <begin position="1"/>
        <end position="19"/>
    </location>
</feature>
<evidence type="ECO:0008006" key="4">
    <source>
        <dbReference type="Google" id="ProtNLM"/>
    </source>
</evidence>
<dbReference type="EMBL" id="AP028947">
    <property type="protein sequence ID" value="BET26562.1"/>
    <property type="molecule type" value="Genomic_DNA"/>
</dbReference>
<keyword evidence="3" id="KW-1185">Reference proteome</keyword>